<evidence type="ECO:0000313" key="11">
    <source>
        <dbReference type="EMBL" id="OCB85967.1"/>
    </source>
</evidence>
<dbReference type="InterPro" id="IPR010031">
    <property type="entry name" value="FAD_lactone_oxidase-like"/>
</dbReference>
<evidence type="ECO:0000256" key="9">
    <source>
        <dbReference type="PROSITE-ProRule" id="PRU00282"/>
    </source>
</evidence>
<dbReference type="GO" id="GO:0005739">
    <property type="term" value="C:mitochondrion"/>
    <property type="evidence" value="ECO:0007669"/>
    <property type="project" value="TreeGrafter"/>
</dbReference>
<reference evidence="11" key="1">
    <citation type="submission" date="2016-06" db="EMBL/GenBank/DDBJ databases">
        <title>Draft Genome sequence of the fungus Inonotus baumii.</title>
        <authorList>
            <person name="Zhu H."/>
            <person name="Lin W."/>
        </authorList>
    </citation>
    <scope>NUCLEOTIDE SEQUENCE</scope>
    <source>
        <strain evidence="11">821</strain>
    </source>
</reference>
<protein>
    <recommendedName>
        <fullName evidence="3">D-arabinono-1,4-lactone oxidase</fullName>
        <ecNumber evidence="3">1.1.3.37</ecNumber>
    </recommendedName>
    <alternativeName>
        <fullName evidence="8">L-galactono-gamma-lactone oxidase</fullName>
    </alternativeName>
</protein>
<dbReference type="InterPro" id="IPR016166">
    <property type="entry name" value="FAD-bd_PCMH"/>
</dbReference>
<dbReference type="AlphaFoldDB" id="A0A9Q5N0Z4"/>
<dbReference type="Gene3D" id="1.10.45.10">
    <property type="entry name" value="Vanillyl-alcohol Oxidase, Chain A, domain 4"/>
    <property type="match status" value="1"/>
</dbReference>
<dbReference type="PANTHER" id="PTHR43762">
    <property type="entry name" value="L-GULONOLACTONE OXIDASE"/>
    <property type="match status" value="1"/>
</dbReference>
<dbReference type="Pfam" id="PF01565">
    <property type="entry name" value="FAD_binding_4"/>
    <property type="match status" value="1"/>
</dbReference>
<sequence>MYCEEPLASTPLTALSTPRLYNLLQPITVPSQSSRSRFTNWGRTFTCKPLAIFEPETEDQCALVLELARREGRRVRFAGIGHSPSDLACTREYMLRTTKLNKVLEVGFVNSASFASSDLAQFKPQVNTEKNYVVVQGGIILNALHECLAAHNLAMSNLGSISDQTLGGIISTATHGTGLTFGVISTMVLELKLMLADGTQITCSESFRPDLFKASLCGLGATGLILAIKLQAEPAFRLRDEQDTVSFDTFIETFDALGPKPAGSWLWNTFFGYHVVQFLLFLGRYWLRINTWTGMFAEWLMRGKTVNIDHSHKVFNVDCRYPQYTTEWAIPVENARRCLQELRAWVDNEYTDPRGIRPHFPIEIRFTDSDDIWLSPSYGQCMCWIGLIQFKPYGFNVPYRRFFGAFERIAAQLGGKPHWAKTHTLRPAELATLYPKFPDFVKVLEDVDPSGLFRTLPFIANFTAGAIAGISEILTFYPLDVVKTRMQLEQGRSSTGLIGSFKSIIKEEGVGRLYRGLAPPLMLEAPKRAVKFAGATESFVVVPFELVKIKLQDKNSAYAGPMDVVRRIVRSEGFLGLYSGMEATFWRHVWWNGGYFGSIFQVKSMLPRAEVVKSRIQGAEKIPGLTPKYNWTYPALVTILREEGPVALYKGFVPKVLRLAPGGGVLLLVVEFTLSIFRKGKLDFCLLLRNLTLQELALGPPYI</sequence>
<feature type="repeat" description="Solcar" evidence="9">
    <location>
        <begin position="456"/>
        <end position="541"/>
    </location>
</feature>
<dbReference type="InterPro" id="IPR016169">
    <property type="entry name" value="FAD-bd_PCMH_sub2"/>
</dbReference>
<keyword evidence="6" id="KW-0560">Oxidoreductase</keyword>
<dbReference type="Gene3D" id="3.30.70.2520">
    <property type="match status" value="1"/>
</dbReference>
<feature type="domain" description="FAD-binding PCMH-type" evidence="10">
    <location>
        <begin position="45"/>
        <end position="235"/>
    </location>
</feature>
<dbReference type="InterPro" id="IPR016171">
    <property type="entry name" value="Vanillyl_alc_oxidase_C-sub2"/>
</dbReference>
<evidence type="ECO:0000256" key="4">
    <source>
        <dbReference type="ARBA" id="ARBA00022692"/>
    </source>
</evidence>
<dbReference type="SUPFAM" id="SSF103506">
    <property type="entry name" value="Mitochondrial carrier"/>
    <property type="match status" value="1"/>
</dbReference>
<accession>A0A9Q5N0Z4</accession>
<dbReference type="PANTHER" id="PTHR43762:SF1">
    <property type="entry name" value="D-ARABINONO-1,4-LACTONE OXIDASE"/>
    <property type="match status" value="1"/>
</dbReference>
<dbReference type="InterPro" id="IPR007173">
    <property type="entry name" value="ALO_C"/>
</dbReference>
<dbReference type="EMBL" id="LNZH02000205">
    <property type="protein sequence ID" value="OCB85967.1"/>
    <property type="molecule type" value="Genomic_DNA"/>
</dbReference>
<name>A0A9Q5N0Z4_SANBA</name>
<keyword evidence="12" id="KW-1185">Reference proteome</keyword>
<keyword evidence="5" id="KW-1133">Transmembrane helix</keyword>
<dbReference type="InterPro" id="IPR018108">
    <property type="entry name" value="MCP_transmembrane"/>
</dbReference>
<comment type="caution">
    <text evidence="11">The sequence shown here is derived from an EMBL/GenBank/DDBJ whole genome shotgun (WGS) entry which is preliminary data.</text>
</comment>
<evidence type="ECO:0000256" key="2">
    <source>
        <dbReference type="ARBA" id="ARBA00005083"/>
    </source>
</evidence>
<keyword evidence="7 9" id="KW-0472">Membrane</keyword>
<dbReference type="InterPro" id="IPR036318">
    <property type="entry name" value="FAD-bd_PCMH-like_sf"/>
</dbReference>
<dbReference type="InterPro" id="IPR023395">
    <property type="entry name" value="MCP_dom_sf"/>
</dbReference>
<dbReference type="SUPFAM" id="SSF56176">
    <property type="entry name" value="FAD-binding/transporter-associated domain-like"/>
    <property type="match status" value="1"/>
</dbReference>
<dbReference type="Gene3D" id="1.50.40.10">
    <property type="entry name" value="Mitochondrial carrier domain"/>
    <property type="match status" value="1"/>
</dbReference>
<evidence type="ECO:0000256" key="5">
    <source>
        <dbReference type="ARBA" id="ARBA00022989"/>
    </source>
</evidence>
<dbReference type="Pfam" id="PF00153">
    <property type="entry name" value="Mito_carr"/>
    <property type="match status" value="2"/>
</dbReference>
<dbReference type="OrthoDB" id="610608at2759"/>
<evidence type="ECO:0000256" key="8">
    <source>
        <dbReference type="ARBA" id="ARBA00033418"/>
    </source>
</evidence>
<evidence type="ECO:0000256" key="6">
    <source>
        <dbReference type="ARBA" id="ARBA00023002"/>
    </source>
</evidence>
<dbReference type="GO" id="GO:0071949">
    <property type="term" value="F:FAD binding"/>
    <property type="evidence" value="ECO:0007669"/>
    <property type="project" value="InterPro"/>
</dbReference>
<evidence type="ECO:0000256" key="7">
    <source>
        <dbReference type="ARBA" id="ARBA00023136"/>
    </source>
</evidence>
<dbReference type="EC" id="1.1.3.37" evidence="3"/>
<comment type="pathway">
    <text evidence="2">Cofactor biosynthesis; D-erythroascorbate biosynthesis; dehydro-D-arabinono-1,4-lactone from D-arabinose: step 2/2.</text>
</comment>
<proteinExistence type="predicted"/>
<dbReference type="Gene3D" id="3.30.465.10">
    <property type="match status" value="1"/>
</dbReference>
<feature type="repeat" description="Solcar" evidence="9">
    <location>
        <begin position="588"/>
        <end position="676"/>
    </location>
</feature>
<dbReference type="Proteomes" id="UP000757232">
    <property type="component" value="Unassembled WGS sequence"/>
</dbReference>
<dbReference type="Pfam" id="PF04030">
    <property type="entry name" value="ALO"/>
    <property type="match status" value="1"/>
</dbReference>
<dbReference type="PROSITE" id="PS51387">
    <property type="entry name" value="FAD_PCMH"/>
    <property type="match status" value="1"/>
</dbReference>
<organism evidence="11 12">
    <name type="scientific">Sanghuangporus baumii</name>
    <name type="common">Phellinus baumii</name>
    <dbReference type="NCBI Taxonomy" id="108892"/>
    <lineage>
        <taxon>Eukaryota</taxon>
        <taxon>Fungi</taxon>
        <taxon>Dikarya</taxon>
        <taxon>Basidiomycota</taxon>
        <taxon>Agaricomycotina</taxon>
        <taxon>Agaricomycetes</taxon>
        <taxon>Hymenochaetales</taxon>
        <taxon>Hymenochaetaceae</taxon>
        <taxon>Sanghuangporus</taxon>
    </lineage>
</organism>
<evidence type="ECO:0000313" key="12">
    <source>
        <dbReference type="Proteomes" id="UP000757232"/>
    </source>
</evidence>
<comment type="subcellular location">
    <subcellularLocation>
        <location evidence="1">Membrane</location>
        <topology evidence="1">Multi-pass membrane protein</topology>
    </subcellularLocation>
</comment>
<dbReference type="GO" id="GO:0003885">
    <property type="term" value="F:D-arabinono-1,4-lactone oxidase activity"/>
    <property type="evidence" value="ECO:0007669"/>
    <property type="project" value="UniProtKB-EC"/>
</dbReference>
<dbReference type="Gene3D" id="3.30.43.10">
    <property type="entry name" value="Uridine Diphospho-n-acetylenolpyruvylglucosamine Reductase, domain 2"/>
    <property type="match status" value="1"/>
</dbReference>
<dbReference type="PROSITE" id="PS50920">
    <property type="entry name" value="SOLCAR"/>
    <property type="match status" value="2"/>
</dbReference>
<evidence type="ECO:0000259" key="10">
    <source>
        <dbReference type="PROSITE" id="PS51387"/>
    </source>
</evidence>
<gene>
    <name evidence="11" type="ORF">A7U60_g6861</name>
</gene>
<evidence type="ECO:0000256" key="3">
    <source>
        <dbReference type="ARBA" id="ARBA00013136"/>
    </source>
</evidence>
<keyword evidence="4 9" id="KW-0812">Transmembrane</keyword>
<dbReference type="GO" id="GO:0016020">
    <property type="term" value="C:membrane"/>
    <property type="evidence" value="ECO:0007669"/>
    <property type="project" value="UniProtKB-SubCell"/>
</dbReference>
<evidence type="ECO:0000256" key="1">
    <source>
        <dbReference type="ARBA" id="ARBA00004141"/>
    </source>
</evidence>
<dbReference type="InterPro" id="IPR016167">
    <property type="entry name" value="FAD-bd_PCMH_sub1"/>
</dbReference>
<dbReference type="InterPro" id="IPR006094">
    <property type="entry name" value="Oxid_FAD_bind_N"/>
</dbReference>